<sequence>MVYLIVNLIAVSIPASEGYDSFGWKLLVGQIYAIPVLIVAVLVSLKLQSQK</sequence>
<gene>
    <name evidence="1" type="ORF">AWH56_022695</name>
</gene>
<dbReference type="Proteomes" id="UP000180175">
    <property type="component" value="Chromosome"/>
</dbReference>
<reference evidence="1 2" key="1">
    <citation type="journal article" date="2017" name="Genome Announc.">
        <title>Draft Genome Sequences of Four Alkaliphilic Bacteria Belonging to the Anaerobacillus Genus.</title>
        <authorList>
            <person name="Bassil N.M."/>
            <person name="Lloyd J.R."/>
        </authorList>
    </citation>
    <scope>NUCLEOTIDE SEQUENCE [LARGE SCALE GENOMIC DNA]</scope>
    <source>
        <strain evidence="1 2">NB2006</strain>
    </source>
</reference>
<keyword evidence="2" id="KW-1185">Reference proteome</keyword>
<evidence type="ECO:0000313" key="2">
    <source>
        <dbReference type="Proteomes" id="UP000180175"/>
    </source>
</evidence>
<dbReference type="AlphaFoldDB" id="A0A7S7LCV6"/>
<protein>
    <submittedName>
        <fullName evidence="1">DUF4017 family protein</fullName>
    </submittedName>
</protein>
<dbReference type="Pfam" id="PF13209">
    <property type="entry name" value="DUF4017"/>
    <property type="match status" value="1"/>
</dbReference>
<organism evidence="1 2">
    <name type="scientific">Anaerobacillus isosaccharinicus</name>
    <dbReference type="NCBI Taxonomy" id="1532552"/>
    <lineage>
        <taxon>Bacteria</taxon>
        <taxon>Bacillati</taxon>
        <taxon>Bacillota</taxon>
        <taxon>Bacilli</taxon>
        <taxon>Bacillales</taxon>
        <taxon>Bacillaceae</taxon>
        <taxon>Anaerobacillus</taxon>
    </lineage>
</organism>
<dbReference type="EMBL" id="CP063356">
    <property type="protein sequence ID" value="QOY38724.2"/>
    <property type="molecule type" value="Genomic_DNA"/>
</dbReference>
<dbReference type="KEGG" id="aia:AWH56_022695"/>
<proteinExistence type="predicted"/>
<evidence type="ECO:0000313" key="1">
    <source>
        <dbReference type="EMBL" id="QOY38724.2"/>
    </source>
</evidence>
<dbReference type="OrthoDB" id="2900729at2"/>
<name>A0A7S7LCV6_9BACI</name>
<accession>A0A7S7LCV6</accession>
<dbReference type="InterPro" id="IPR025090">
    <property type="entry name" value="DUF4017"/>
</dbReference>
<reference evidence="1 2" key="2">
    <citation type="journal article" date="2019" name="Int. J. Syst. Evol. Microbiol.">
        <title>Anaerobacillus isosaccharinicus sp. nov., an alkaliphilic bacterium which degrades isosaccharinic acid.</title>
        <authorList>
            <person name="Bassil N.M."/>
            <person name="Lloyd J.R."/>
        </authorList>
    </citation>
    <scope>NUCLEOTIDE SEQUENCE [LARGE SCALE GENOMIC DNA]</scope>
    <source>
        <strain evidence="1 2">NB2006</strain>
    </source>
</reference>